<dbReference type="Proteomes" id="UP000823401">
    <property type="component" value="Unassembled WGS sequence"/>
</dbReference>
<dbReference type="Pfam" id="PF00359">
    <property type="entry name" value="PTS_EIIA_2"/>
    <property type="match status" value="1"/>
</dbReference>
<evidence type="ECO:0000256" key="10">
    <source>
        <dbReference type="ARBA" id="ARBA00042072"/>
    </source>
</evidence>
<evidence type="ECO:0000313" key="12">
    <source>
        <dbReference type="EMBL" id="MBG9977783.1"/>
    </source>
</evidence>
<evidence type="ECO:0000256" key="3">
    <source>
        <dbReference type="ARBA" id="ARBA00022490"/>
    </source>
</evidence>
<evidence type="ECO:0000256" key="8">
    <source>
        <dbReference type="ARBA" id="ARBA00037387"/>
    </source>
</evidence>
<evidence type="ECO:0000256" key="1">
    <source>
        <dbReference type="ARBA" id="ARBA00004496"/>
    </source>
</evidence>
<comment type="function">
    <text evidence="8">The phosphoenolpyruvate-dependent sugar phosphotransferase system (sugar PTS), a major carbohydrate active transport system, catalyzes the phosphorylation of incoming sugar substrates concomitantly with their translocation across the cell membrane. The enzyme II UlaABC PTS system is involved in ascorbate transport.</text>
</comment>
<evidence type="ECO:0000256" key="7">
    <source>
        <dbReference type="ARBA" id="ARBA00022777"/>
    </source>
</evidence>
<dbReference type="CDD" id="cd00211">
    <property type="entry name" value="PTS_IIA_fru"/>
    <property type="match status" value="1"/>
</dbReference>
<dbReference type="Gene3D" id="3.40.930.10">
    <property type="entry name" value="Mannitol-specific EII, Chain A"/>
    <property type="match status" value="1"/>
</dbReference>
<evidence type="ECO:0000256" key="2">
    <source>
        <dbReference type="ARBA" id="ARBA00022448"/>
    </source>
</evidence>
<reference evidence="12 13" key="1">
    <citation type="submission" date="2020-07" db="EMBL/GenBank/DDBJ databases">
        <title>Facklamia lactis sp. nov., isolated from raw milk.</title>
        <authorList>
            <person name="Doll E.V."/>
            <person name="Huptas C."/>
            <person name="Staib L."/>
            <person name="Wenning M."/>
            <person name="Scherer S."/>
        </authorList>
    </citation>
    <scope>NUCLEOTIDE SEQUENCE [LARGE SCALE GENOMIC DNA]</scope>
    <source>
        <strain evidence="12 13">DSM 104272</strain>
    </source>
</reference>
<keyword evidence="4" id="KW-0597">Phosphoprotein</keyword>
<keyword evidence="5" id="KW-0808">Transferase</keyword>
<evidence type="ECO:0000259" key="11">
    <source>
        <dbReference type="PROSITE" id="PS51094"/>
    </source>
</evidence>
<gene>
    <name evidence="12" type="ORF">HYQ42_03190</name>
</gene>
<keyword evidence="7" id="KW-0418">Kinase</keyword>
<keyword evidence="2" id="KW-0813">Transport</keyword>
<dbReference type="PROSITE" id="PS51094">
    <property type="entry name" value="PTS_EIIA_TYPE_2"/>
    <property type="match status" value="1"/>
</dbReference>
<dbReference type="PANTHER" id="PTHR36203:SF1">
    <property type="entry name" value="ASCORBATE-SPECIFIC PTS SYSTEM EIIA COMPONENT"/>
    <property type="match status" value="1"/>
</dbReference>
<evidence type="ECO:0000256" key="5">
    <source>
        <dbReference type="ARBA" id="ARBA00022679"/>
    </source>
</evidence>
<evidence type="ECO:0000256" key="4">
    <source>
        <dbReference type="ARBA" id="ARBA00022553"/>
    </source>
</evidence>
<organism evidence="12 13">
    <name type="scientific">Ruoffia tabacinasalis</name>
    <dbReference type="NCBI Taxonomy" id="87458"/>
    <lineage>
        <taxon>Bacteria</taxon>
        <taxon>Bacillati</taxon>
        <taxon>Bacillota</taxon>
        <taxon>Bacilli</taxon>
        <taxon>Lactobacillales</taxon>
        <taxon>Aerococcaceae</taxon>
        <taxon>Ruoffia</taxon>
    </lineage>
</organism>
<evidence type="ECO:0000256" key="6">
    <source>
        <dbReference type="ARBA" id="ARBA00022683"/>
    </source>
</evidence>
<dbReference type="InterPro" id="IPR051351">
    <property type="entry name" value="Ascorbate-PTS_EIIA_comp"/>
</dbReference>
<dbReference type="EMBL" id="JACCEL010000005">
    <property type="protein sequence ID" value="MBG9977783.1"/>
    <property type="molecule type" value="Genomic_DNA"/>
</dbReference>
<dbReference type="PANTHER" id="PTHR36203">
    <property type="entry name" value="ASCORBATE-SPECIFIC PTS SYSTEM EIIA COMPONENT"/>
    <property type="match status" value="1"/>
</dbReference>
<evidence type="ECO:0000256" key="9">
    <source>
        <dbReference type="ARBA" id="ARBA00041175"/>
    </source>
</evidence>
<keyword evidence="3" id="KW-0963">Cytoplasm</keyword>
<keyword evidence="6" id="KW-0598">Phosphotransferase system</keyword>
<accession>A0ABS0LHQ9</accession>
<dbReference type="InterPro" id="IPR016152">
    <property type="entry name" value="PTrfase/Anion_transptr"/>
</dbReference>
<dbReference type="InterPro" id="IPR002178">
    <property type="entry name" value="PTS_EIIA_type-2_dom"/>
</dbReference>
<comment type="caution">
    <text evidence="12">The sequence shown here is derived from an EMBL/GenBank/DDBJ whole genome shotgun (WGS) entry which is preliminary data.</text>
</comment>
<dbReference type="SUPFAM" id="SSF55804">
    <property type="entry name" value="Phoshotransferase/anion transport protein"/>
    <property type="match status" value="1"/>
</dbReference>
<evidence type="ECO:0000313" key="13">
    <source>
        <dbReference type="Proteomes" id="UP000823401"/>
    </source>
</evidence>
<feature type="domain" description="PTS EIIA type-2" evidence="11">
    <location>
        <begin position="1"/>
        <end position="139"/>
    </location>
</feature>
<comment type="subcellular location">
    <subcellularLocation>
        <location evidence="1">Cytoplasm</location>
    </subcellularLocation>
</comment>
<dbReference type="RefSeq" id="WP_197103943.1">
    <property type="nucleotide sequence ID" value="NZ_JACCEL010000005.1"/>
</dbReference>
<keyword evidence="12" id="KW-0762">Sugar transport</keyword>
<keyword evidence="13" id="KW-1185">Reference proteome</keyword>
<proteinExistence type="predicted"/>
<protein>
    <recommendedName>
        <fullName evidence="9">Ascorbate-specific PTS system EIIA component</fullName>
    </recommendedName>
    <alternativeName>
        <fullName evidence="10">Ascorbate-specific phosphotransferase enzyme IIA component</fullName>
    </alternativeName>
</protein>
<sequence length="140" mass="15891">MNRYYNVISGVSSWEEGIRQSAEPLLVNNIVNEEYVDAMINNVKVNGNYIIISPYIAMPHARSEYGALDTGFSILKLKEGVEFPNNKPVKLFITFASTDNERHLEILQEFALILSDEKNLDVLLNTENVDDLKNILEKGE</sequence>
<name>A0ABS0LHQ9_9LACT</name>